<evidence type="ECO:0000256" key="11">
    <source>
        <dbReference type="RuleBase" id="RU363122"/>
    </source>
</evidence>
<feature type="coiled-coil region" evidence="12">
    <location>
        <begin position="815"/>
        <end position="842"/>
    </location>
</feature>
<evidence type="ECO:0000313" key="16">
    <source>
        <dbReference type="Proteomes" id="UP001237642"/>
    </source>
</evidence>
<dbReference type="Proteomes" id="UP001237642">
    <property type="component" value="Unassembled WGS sequence"/>
</dbReference>
<comment type="function">
    <text evidence="1 11">Probably involved in membrane trafficking.</text>
</comment>
<keyword evidence="10 11" id="KW-0968">Cytoplasmic vesicle</keyword>
<comment type="subcellular location">
    <subcellularLocation>
        <location evidence="11">Cell membrane</location>
        <topology evidence="11">Multi-pass membrane protein</topology>
    </subcellularLocation>
    <subcellularLocation>
        <location evidence="11">Cytoplasmic vesicle</location>
        <location evidence="11">Secretory vesicle membrane</location>
        <topology evidence="11">Multi-pass membrane protein</topology>
    </subcellularLocation>
</comment>
<dbReference type="PANTHER" id="PTHR48007:SF58">
    <property type="entry name" value="PROTEIN KINASE DOMAIN-CONTAINING PROTEIN"/>
    <property type="match status" value="1"/>
</dbReference>
<proteinExistence type="inferred from homology"/>
<dbReference type="Pfam" id="PF07714">
    <property type="entry name" value="PK_Tyr_Ser-Thr"/>
    <property type="match status" value="1"/>
</dbReference>
<gene>
    <name evidence="15" type="ORF">POM88_012357</name>
</gene>
<comment type="caution">
    <text evidence="15">The sequence shown here is derived from an EMBL/GenBank/DDBJ whole genome shotgun (WGS) entry which is preliminary data.</text>
</comment>
<feature type="compositionally biased region" description="Basic and acidic residues" evidence="13">
    <location>
        <begin position="311"/>
        <end position="320"/>
    </location>
</feature>
<dbReference type="PROSITE" id="PS50011">
    <property type="entry name" value="PROTEIN_KINASE_DOM"/>
    <property type="match status" value="1"/>
</dbReference>
<name>A0AAD8N297_9APIA</name>
<feature type="region of interest" description="Disordered" evidence="13">
    <location>
        <begin position="441"/>
        <end position="471"/>
    </location>
</feature>
<dbReference type="InterPro" id="IPR011009">
    <property type="entry name" value="Kinase-like_dom_sf"/>
</dbReference>
<feature type="transmembrane region" description="Helical" evidence="11">
    <location>
        <begin position="879"/>
        <end position="905"/>
    </location>
</feature>
<dbReference type="InterPro" id="IPR000719">
    <property type="entry name" value="Prot_kinase_dom"/>
</dbReference>
<feature type="transmembrane region" description="Helical" evidence="11">
    <location>
        <begin position="911"/>
        <end position="931"/>
    </location>
</feature>
<reference evidence="15" key="2">
    <citation type="submission" date="2023-05" db="EMBL/GenBank/DDBJ databases">
        <authorList>
            <person name="Schelkunov M.I."/>
        </authorList>
    </citation>
    <scope>NUCLEOTIDE SEQUENCE</scope>
    <source>
        <strain evidence="15">Hsosn_3</strain>
        <tissue evidence="15">Leaf</tissue>
    </source>
</reference>
<dbReference type="EMBL" id="JAUIZM010000003">
    <property type="protein sequence ID" value="KAK1393301.1"/>
    <property type="molecule type" value="Genomic_DNA"/>
</dbReference>
<comment type="caution">
    <text evidence="11">Lacks conserved residue(s) required for the propagation of feature annotation.</text>
</comment>
<keyword evidence="8 11" id="KW-0472">Membrane</keyword>
<dbReference type="Pfam" id="PF00560">
    <property type="entry name" value="LRR_1"/>
    <property type="match status" value="2"/>
</dbReference>
<dbReference type="Pfam" id="PF13855">
    <property type="entry name" value="LRR_8"/>
    <property type="match status" value="1"/>
</dbReference>
<comment type="similarity">
    <text evidence="2 11">Belongs to the SCAMP family.</text>
</comment>
<keyword evidence="6" id="KW-0677">Repeat</keyword>
<dbReference type="InterPro" id="IPR001611">
    <property type="entry name" value="Leu-rich_rpt"/>
</dbReference>
<dbReference type="GO" id="GO:0015031">
    <property type="term" value="P:protein transport"/>
    <property type="evidence" value="ECO:0007669"/>
    <property type="project" value="InterPro"/>
</dbReference>
<organism evidence="15 16">
    <name type="scientific">Heracleum sosnowskyi</name>
    <dbReference type="NCBI Taxonomy" id="360622"/>
    <lineage>
        <taxon>Eukaryota</taxon>
        <taxon>Viridiplantae</taxon>
        <taxon>Streptophyta</taxon>
        <taxon>Embryophyta</taxon>
        <taxon>Tracheophyta</taxon>
        <taxon>Spermatophyta</taxon>
        <taxon>Magnoliopsida</taxon>
        <taxon>eudicotyledons</taxon>
        <taxon>Gunneridae</taxon>
        <taxon>Pentapetalae</taxon>
        <taxon>asterids</taxon>
        <taxon>campanulids</taxon>
        <taxon>Apiales</taxon>
        <taxon>Apiaceae</taxon>
        <taxon>Apioideae</taxon>
        <taxon>apioid superclade</taxon>
        <taxon>Tordylieae</taxon>
        <taxon>Tordyliinae</taxon>
        <taxon>Heracleum</taxon>
    </lineage>
</organism>
<evidence type="ECO:0000259" key="14">
    <source>
        <dbReference type="PROSITE" id="PS50011"/>
    </source>
</evidence>
<dbReference type="GO" id="GO:0005524">
    <property type="term" value="F:ATP binding"/>
    <property type="evidence" value="ECO:0007669"/>
    <property type="project" value="InterPro"/>
</dbReference>
<keyword evidence="7 11" id="KW-1133">Transmembrane helix</keyword>
<evidence type="ECO:0000256" key="12">
    <source>
        <dbReference type="SAM" id="Coils"/>
    </source>
</evidence>
<evidence type="ECO:0000256" key="3">
    <source>
        <dbReference type="ARBA" id="ARBA00022614"/>
    </source>
</evidence>
<dbReference type="Gene3D" id="3.30.200.20">
    <property type="entry name" value="Phosphorylase Kinase, domain 1"/>
    <property type="match status" value="1"/>
</dbReference>
<evidence type="ECO:0000256" key="9">
    <source>
        <dbReference type="ARBA" id="ARBA00023170"/>
    </source>
</evidence>
<evidence type="ECO:0000256" key="2">
    <source>
        <dbReference type="ARBA" id="ARBA00010482"/>
    </source>
</evidence>
<dbReference type="InterPro" id="IPR046959">
    <property type="entry name" value="PRK1-6/SRF4-like"/>
</dbReference>
<evidence type="ECO:0000256" key="1">
    <source>
        <dbReference type="ARBA" id="ARBA00004003"/>
    </source>
</evidence>
<evidence type="ECO:0000313" key="15">
    <source>
        <dbReference type="EMBL" id="KAK1393301.1"/>
    </source>
</evidence>
<feature type="transmembrane region" description="Helical" evidence="11">
    <location>
        <begin position="943"/>
        <end position="971"/>
    </location>
</feature>
<dbReference type="Gene3D" id="1.10.510.10">
    <property type="entry name" value="Transferase(Phosphotransferase) domain 1"/>
    <property type="match status" value="1"/>
</dbReference>
<feature type="transmembrane region" description="Helical" evidence="11">
    <location>
        <begin position="325"/>
        <end position="347"/>
    </location>
</feature>
<feature type="domain" description="Protein kinase" evidence="14">
    <location>
        <begin position="516"/>
        <end position="791"/>
    </location>
</feature>
<evidence type="ECO:0000256" key="8">
    <source>
        <dbReference type="ARBA" id="ARBA00023136"/>
    </source>
</evidence>
<feature type="compositionally biased region" description="Pro residues" evidence="13">
    <location>
        <begin position="447"/>
        <end position="471"/>
    </location>
</feature>
<dbReference type="FunFam" id="3.80.10.10:FF:000062">
    <property type="entry name" value="protein STRUBBELIG-RECEPTOR FAMILY 3"/>
    <property type="match status" value="1"/>
</dbReference>
<dbReference type="Gene3D" id="3.80.10.10">
    <property type="entry name" value="Ribonuclease Inhibitor"/>
    <property type="match status" value="1"/>
</dbReference>
<dbReference type="Pfam" id="PF04144">
    <property type="entry name" value="SCAMP"/>
    <property type="match status" value="1"/>
</dbReference>
<evidence type="ECO:0000256" key="10">
    <source>
        <dbReference type="ARBA" id="ARBA00023329"/>
    </source>
</evidence>
<accession>A0AAD8N297</accession>
<dbReference type="SUPFAM" id="SSF52058">
    <property type="entry name" value="L domain-like"/>
    <property type="match status" value="1"/>
</dbReference>
<evidence type="ECO:0000256" key="5">
    <source>
        <dbReference type="ARBA" id="ARBA00022729"/>
    </source>
</evidence>
<dbReference type="PANTHER" id="PTHR48007">
    <property type="entry name" value="LEUCINE-RICH REPEAT RECEPTOR-LIKE PROTEIN KINASE PXC1"/>
    <property type="match status" value="1"/>
</dbReference>
<dbReference type="GO" id="GO:0030658">
    <property type="term" value="C:transport vesicle membrane"/>
    <property type="evidence" value="ECO:0007669"/>
    <property type="project" value="UniProtKB-SubCell"/>
</dbReference>
<keyword evidence="16" id="KW-1185">Reference proteome</keyword>
<evidence type="ECO:0000256" key="6">
    <source>
        <dbReference type="ARBA" id="ARBA00022737"/>
    </source>
</evidence>
<evidence type="ECO:0000256" key="13">
    <source>
        <dbReference type="SAM" id="MobiDB-lite"/>
    </source>
</evidence>
<dbReference type="FunFam" id="1.10.510.10:FF:000095">
    <property type="entry name" value="protein STRUBBELIG-RECEPTOR FAMILY 8"/>
    <property type="match status" value="1"/>
</dbReference>
<dbReference type="FunFam" id="3.30.200.20:FF:000125">
    <property type="entry name" value="Protein STRUBBELIG-RECEPTOR FAMILY 8"/>
    <property type="match status" value="1"/>
</dbReference>
<dbReference type="GO" id="GO:0004672">
    <property type="term" value="F:protein kinase activity"/>
    <property type="evidence" value="ECO:0007669"/>
    <property type="project" value="InterPro"/>
</dbReference>
<dbReference type="GO" id="GO:0005886">
    <property type="term" value="C:plasma membrane"/>
    <property type="evidence" value="ECO:0007669"/>
    <property type="project" value="UniProtKB-SubCell"/>
</dbReference>
<evidence type="ECO:0000256" key="4">
    <source>
        <dbReference type="ARBA" id="ARBA00022692"/>
    </source>
</evidence>
<dbReference type="InterPro" id="IPR032675">
    <property type="entry name" value="LRR_dom_sf"/>
</dbReference>
<reference evidence="15" key="1">
    <citation type="submission" date="2023-02" db="EMBL/GenBank/DDBJ databases">
        <title>Genome of toxic invasive species Heracleum sosnowskyi carries increased number of genes despite the absence of recent whole-genome duplications.</title>
        <authorList>
            <person name="Schelkunov M."/>
            <person name="Shtratnikova V."/>
            <person name="Makarenko M."/>
            <person name="Klepikova A."/>
            <person name="Omelchenko D."/>
            <person name="Novikova G."/>
            <person name="Obukhova E."/>
            <person name="Bogdanov V."/>
            <person name="Penin A."/>
            <person name="Logacheva M."/>
        </authorList>
    </citation>
    <scope>NUCLEOTIDE SEQUENCE</scope>
    <source>
        <strain evidence="15">Hsosn_3</strain>
        <tissue evidence="15">Leaf</tissue>
    </source>
</reference>
<keyword evidence="12" id="KW-0175">Coiled coil</keyword>
<feature type="transmembrane region" description="Helical" evidence="11">
    <location>
        <begin position="991"/>
        <end position="1014"/>
    </location>
</feature>
<dbReference type="InterPro" id="IPR007273">
    <property type="entry name" value="SCAMP"/>
</dbReference>
<protein>
    <recommendedName>
        <fullName evidence="11">Secretory carrier-associated membrane protein</fullName>
        <shortName evidence="11">Secretory carrier membrane protein</shortName>
    </recommendedName>
</protein>
<keyword evidence="11" id="KW-1003">Cell membrane</keyword>
<evidence type="ECO:0000256" key="7">
    <source>
        <dbReference type="ARBA" id="ARBA00022989"/>
    </source>
</evidence>
<dbReference type="SUPFAM" id="SSF56112">
    <property type="entry name" value="Protein kinase-like (PK-like)"/>
    <property type="match status" value="1"/>
</dbReference>
<sequence>MGSKRSNGSDCSFVNVFLGLILIFEARISYGYTNPIDVAAINSFYISVGSPFLPGWTSVGGDPCGDAWQGVECDSSNIISIKYNVANMKGDLGDSLGSFASIKIIDLSNNQIGGSIPENLPVSLQQLYLSDNMFTGSIPSSLSSINQLSAMSLNGNQLTGDIPDSFQGLTVLVNLDLSSNNLTGQLPPSLEGLSSLTTFRLQNNQLSGTLDVLQDLPLRDLNVENNSFSGPIPEKLLSIPIFKSNGNPFNTSVAPITPPTSPTGSPTMPTARPPAPPFFGVPASGQTPGTQTPGKEAPSRPADGPSATKDSNSKKTKENSNTKKIVWISIGTVLSVVILLLLLVLFIPRCCRERDDRIPRRHEIAPYIGNRENLREYGPLVQPFHQTEKVPKTDLVKPKDSYQKVPPVSKLVPMPRKEEVNVDRMSAVPKAEGHEIDMAGFDYHSMLPPPPPPPPPPSPPPLLSPPAPPPVPFEDVTVNPIVPAESIPVNPSSRPLPLTTVRSYSIASLQQYTNSFSQDNIIGGGMLGNVYTAQLPNGKLVAVKKLDRRVSSQLKDDQFLDLVNSIDKIRHANVVEILGYCAEHGQRLLVYEYCSNGTLQDALLSDDESKPSWNLRIRMALGAARALEYLHEFCEPPVVHRNFKSSNILLDDELTVHVSDCGLAPLISSGSVSQLSGNILSTYGYGAPEYESGIYTSMSDVYSFGVVMLELLTGRKSHDSTRSRTEQFLARWAIPQLHDIDALSRMVDPSLKGKYLVKSLSHFADIISRCVQLEPEFRPPMSEVANGLQHLSCRNIWQSSLPILLIIVYNQFHDYKKKEMELQARENELKKREQELKRREDAIARAGIVIEDKNWPPLFPIIHHDIANEIPIHLQKLQYVAFTTWLGLILCLGWNFVAVTAAWINGGGPKIWLLSIIYVISGVPGSYVFWYRPLYRAMRTESALKFGIFFFAYLFHIGFCCLATIAPPIFFDGKSLTGILAALDMLSGNTLLGVLYFVGCAFFAVESLISIWVIQQIYMYFRGSGKAAEMKREAARTMAAL</sequence>
<dbReference type="InterPro" id="IPR013210">
    <property type="entry name" value="LRR_N_plant-typ"/>
</dbReference>
<keyword evidence="11" id="KW-0813">Transport</keyword>
<keyword evidence="9" id="KW-0675">Receptor</keyword>
<keyword evidence="4 11" id="KW-0812">Transmembrane</keyword>
<keyword evidence="5" id="KW-0732">Signal</keyword>
<keyword evidence="3" id="KW-0433">Leucine-rich repeat</keyword>
<feature type="region of interest" description="Disordered" evidence="13">
    <location>
        <begin position="250"/>
        <end position="320"/>
    </location>
</feature>
<dbReference type="AlphaFoldDB" id="A0AAD8N297"/>
<dbReference type="InterPro" id="IPR001245">
    <property type="entry name" value="Ser-Thr/Tyr_kinase_cat_dom"/>
</dbReference>
<dbReference type="Pfam" id="PF08263">
    <property type="entry name" value="LRRNT_2"/>
    <property type="match status" value="1"/>
</dbReference>
<feature type="compositionally biased region" description="Polar residues" evidence="13">
    <location>
        <begin position="284"/>
        <end position="293"/>
    </location>
</feature>